<dbReference type="PROSITE" id="PS50011">
    <property type="entry name" value="PROTEIN_KINASE_DOM"/>
    <property type="match status" value="1"/>
</dbReference>
<dbReference type="CDD" id="cd13999">
    <property type="entry name" value="STKc_MAP3K-like"/>
    <property type="match status" value="1"/>
</dbReference>
<organism evidence="5 6">
    <name type="scientific">Ichthyophthirius multifiliis</name>
    <name type="common">White spot disease agent</name>
    <name type="synonym">Ich</name>
    <dbReference type="NCBI Taxonomy" id="5932"/>
    <lineage>
        <taxon>Eukaryota</taxon>
        <taxon>Sar</taxon>
        <taxon>Alveolata</taxon>
        <taxon>Ciliophora</taxon>
        <taxon>Intramacronucleata</taxon>
        <taxon>Oligohymenophorea</taxon>
        <taxon>Hymenostomatida</taxon>
        <taxon>Ophryoglenina</taxon>
        <taxon>Ichthyophthirius</taxon>
    </lineage>
</organism>
<dbReference type="GO" id="GO:0004722">
    <property type="term" value="F:protein serine/threonine phosphatase activity"/>
    <property type="evidence" value="ECO:0007669"/>
    <property type="project" value="UniProtKB-EC"/>
</dbReference>
<keyword evidence="1" id="KW-0433">Leucine-rich repeat</keyword>
<dbReference type="STRING" id="857967.G0QXL9"/>
<protein>
    <submittedName>
        <fullName evidence="5">Serine-threonine protein kinase, putative</fullName>
        <ecNumber evidence="5">2.7.11.25</ecNumber>
        <ecNumber evidence="5">3.1.3.16</ecNumber>
    </submittedName>
</protein>
<accession>G0QXL9</accession>
<dbReference type="PANTHER" id="PTHR44329">
    <property type="entry name" value="SERINE/THREONINE-PROTEIN KINASE TNNI3K-RELATED"/>
    <property type="match status" value="1"/>
</dbReference>
<dbReference type="InterPro" id="IPR051681">
    <property type="entry name" value="Ser/Thr_Kinases-Pseudokinases"/>
</dbReference>
<dbReference type="InterPro" id="IPR001245">
    <property type="entry name" value="Ser-Thr/Tyr_kinase_cat_dom"/>
</dbReference>
<gene>
    <name evidence="5" type="ORF">IMG5_143850</name>
</gene>
<dbReference type="AlphaFoldDB" id="G0QXL9"/>
<dbReference type="Proteomes" id="UP000008983">
    <property type="component" value="Unassembled WGS sequence"/>
</dbReference>
<dbReference type="GeneID" id="14906161"/>
<reference evidence="5 6" key="1">
    <citation type="submission" date="2011-07" db="EMBL/GenBank/DDBJ databases">
        <authorList>
            <person name="Coyne R."/>
            <person name="Brami D."/>
            <person name="Johnson J."/>
            <person name="Hostetler J."/>
            <person name="Hannick L."/>
            <person name="Clark T."/>
            <person name="Cassidy-Hanley D."/>
            <person name="Inman J."/>
        </authorList>
    </citation>
    <scope>NUCLEOTIDE SEQUENCE [LARGE SCALE GENOMIC DNA]</scope>
    <source>
        <strain evidence="5 6">G5</strain>
    </source>
</reference>
<keyword evidence="3" id="KW-0175">Coiled coil</keyword>
<dbReference type="Pfam" id="PF13855">
    <property type="entry name" value="LRR_8"/>
    <property type="match status" value="1"/>
</dbReference>
<dbReference type="SMART" id="SM00220">
    <property type="entry name" value="S_TKc"/>
    <property type="match status" value="1"/>
</dbReference>
<dbReference type="InParanoid" id="G0QXL9"/>
<keyword evidence="5" id="KW-0808">Transferase</keyword>
<proteinExistence type="predicted"/>
<dbReference type="Gene3D" id="3.30.200.20">
    <property type="entry name" value="Phosphorylase Kinase, domain 1"/>
    <property type="match status" value="1"/>
</dbReference>
<dbReference type="EC" id="3.1.3.16" evidence="5"/>
<dbReference type="eggNOG" id="KOG0192">
    <property type="taxonomic scope" value="Eukaryota"/>
</dbReference>
<dbReference type="Pfam" id="PF07714">
    <property type="entry name" value="PK_Tyr_Ser-Thr"/>
    <property type="match status" value="1"/>
</dbReference>
<dbReference type="InterPro" id="IPR011009">
    <property type="entry name" value="Kinase-like_dom_sf"/>
</dbReference>
<dbReference type="InterPro" id="IPR001611">
    <property type="entry name" value="Leu-rich_rpt"/>
</dbReference>
<keyword evidence="5" id="KW-0378">Hydrolase</keyword>
<dbReference type="OrthoDB" id="339325at2759"/>
<dbReference type="PROSITE" id="PS51450">
    <property type="entry name" value="LRR"/>
    <property type="match status" value="2"/>
</dbReference>
<dbReference type="InterPro" id="IPR003591">
    <property type="entry name" value="Leu-rich_rpt_typical-subtyp"/>
</dbReference>
<dbReference type="SMART" id="SM00369">
    <property type="entry name" value="LRR_TYP"/>
    <property type="match status" value="2"/>
</dbReference>
<evidence type="ECO:0000313" key="6">
    <source>
        <dbReference type="Proteomes" id="UP000008983"/>
    </source>
</evidence>
<dbReference type="PROSITE" id="PS00108">
    <property type="entry name" value="PROTEIN_KINASE_ST"/>
    <property type="match status" value="1"/>
</dbReference>
<keyword evidence="2" id="KW-0677">Repeat</keyword>
<keyword evidence="6" id="KW-1185">Reference proteome</keyword>
<evidence type="ECO:0000259" key="4">
    <source>
        <dbReference type="PROSITE" id="PS50011"/>
    </source>
</evidence>
<dbReference type="PRINTS" id="PR00019">
    <property type="entry name" value="LEURICHRPT"/>
</dbReference>
<dbReference type="RefSeq" id="XP_004031285.1">
    <property type="nucleotide sequence ID" value="XM_004031237.1"/>
</dbReference>
<dbReference type="Gene3D" id="1.10.510.10">
    <property type="entry name" value="Transferase(Phosphotransferase) domain 1"/>
    <property type="match status" value="1"/>
</dbReference>
<feature type="domain" description="Protein kinase" evidence="4">
    <location>
        <begin position="177"/>
        <end position="430"/>
    </location>
</feature>
<dbReference type="InterPro" id="IPR000719">
    <property type="entry name" value="Prot_kinase_dom"/>
</dbReference>
<dbReference type="SUPFAM" id="SSF52058">
    <property type="entry name" value="L domain-like"/>
    <property type="match status" value="1"/>
</dbReference>
<dbReference type="InterPro" id="IPR008271">
    <property type="entry name" value="Ser/Thr_kinase_AS"/>
</dbReference>
<dbReference type="PRINTS" id="PR00109">
    <property type="entry name" value="TYRKINASE"/>
</dbReference>
<keyword evidence="5" id="KW-0418">Kinase</keyword>
<dbReference type="GO" id="GO:0005524">
    <property type="term" value="F:ATP binding"/>
    <property type="evidence" value="ECO:0007669"/>
    <property type="project" value="InterPro"/>
</dbReference>
<evidence type="ECO:0000256" key="3">
    <source>
        <dbReference type="SAM" id="Coils"/>
    </source>
</evidence>
<evidence type="ECO:0000256" key="2">
    <source>
        <dbReference type="ARBA" id="ARBA00022737"/>
    </source>
</evidence>
<name>G0QXL9_ICHMU</name>
<evidence type="ECO:0000256" key="1">
    <source>
        <dbReference type="ARBA" id="ARBA00022614"/>
    </source>
</evidence>
<dbReference type="OMA" id="NRPMRQI"/>
<dbReference type="Gene3D" id="3.80.10.10">
    <property type="entry name" value="Ribonuclease Inhibitor"/>
    <property type="match status" value="1"/>
</dbReference>
<evidence type="ECO:0000313" key="5">
    <source>
        <dbReference type="EMBL" id="EGR30049.1"/>
    </source>
</evidence>
<dbReference type="EC" id="2.7.11.25" evidence="5"/>
<dbReference type="GO" id="GO:0004709">
    <property type="term" value="F:MAP kinase kinase kinase activity"/>
    <property type="evidence" value="ECO:0007669"/>
    <property type="project" value="UniProtKB-EC"/>
</dbReference>
<sequence length="430" mass="49714">MSEIQLMLRHCKRGNEIKLNLQNKQISLLPIDIYQLTQLEVLDLSNNKLNSLDSKISQLQNLKVLNLQNNNISNLPQQLLNLKNLQVLNVSNNPLNSQFEKLLQTENQMGQQLKICLNNCFNICLQDKNQLGQEKKKLSLLEQQLEKLQFNNNKQQTSSFYISPQTETVQEIDFKELEINESISQGGFSIVHVGMYRGCQVAIKKIFNPNITTELLDELNNEINMLAQLRHPNLILLMGIVSKQPNLCIVTDYIQEGDLYQQLHKRKKEISKENKNFIIKQIANTFNYLHQSQVVHRDLKSYNVLVDNSFKIKICDFGLARKYSDLNQGNSKFSGTPTYMAPELYQKKSYDEKVDVFAFGTLVWEIFTSSIPFDGLEPSDIMQRVLKDEQLPLKPGINQQLLKFVSKCRHSDPKIRPSFIQIVQELENIL</sequence>
<dbReference type="InterPro" id="IPR032675">
    <property type="entry name" value="LRR_dom_sf"/>
</dbReference>
<dbReference type="SUPFAM" id="SSF56112">
    <property type="entry name" value="Protein kinase-like (PK-like)"/>
    <property type="match status" value="1"/>
</dbReference>
<feature type="coiled-coil region" evidence="3">
    <location>
        <begin position="131"/>
        <end position="158"/>
    </location>
</feature>
<dbReference type="EMBL" id="GL984080">
    <property type="protein sequence ID" value="EGR30049.1"/>
    <property type="molecule type" value="Genomic_DNA"/>
</dbReference>